<dbReference type="AlphaFoldDB" id="A0A226D6B2"/>
<dbReference type="EMBL" id="LNIX01000034">
    <property type="protein sequence ID" value="OXA40404.1"/>
    <property type="molecule type" value="Genomic_DNA"/>
</dbReference>
<feature type="transmembrane region" description="Helical" evidence="1">
    <location>
        <begin position="106"/>
        <end position="128"/>
    </location>
</feature>
<organism evidence="2 3">
    <name type="scientific">Folsomia candida</name>
    <name type="common">Springtail</name>
    <dbReference type="NCBI Taxonomy" id="158441"/>
    <lineage>
        <taxon>Eukaryota</taxon>
        <taxon>Metazoa</taxon>
        <taxon>Ecdysozoa</taxon>
        <taxon>Arthropoda</taxon>
        <taxon>Hexapoda</taxon>
        <taxon>Collembola</taxon>
        <taxon>Entomobryomorpha</taxon>
        <taxon>Isotomoidea</taxon>
        <taxon>Isotomidae</taxon>
        <taxon>Proisotominae</taxon>
        <taxon>Folsomia</taxon>
    </lineage>
</organism>
<dbReference type="Proteomes" id="UP000198287">
    <property type="component" value="Unassembled WGS sequence"/>
</dbReference>
<proteinExistence type="predicted"/>
<name>A0A226D6B2_FOLCA</name>
<keyword evidence="1" id="KW-1133">Transmembrane helix</keyword>
<evidence type="ECO:0000256" key="1">
    <source>
        <dbReference type="SAM" id="Phobius"/>
    </source>
</evidence>
<keyword evidence="3" id="KW-1185">Reference proteome</keyword>
<keyword evidence="1" id="KW-0812">Transmembrane</keyword>
<feature type="transmembrane region" description="Helical" evidence="1">
    <location>
        <begin position="21"/>
        <end position="50"/>
    </location>
</feature>
<evidence type="ECO:0000313" key="2">
    <source>
        <dbReference type="EMBL" id="OXA40404.1"/>
    </source>
</evidence>
<feature type="transmembrane region" description="Helical" evidence="1">
    <location>
        <begin position="70"/>
        <end position="94"/>
    </location>
</feature>
<comment type="caution">
    <text evidence="2">The sequence shown here is derived from an EMBL/GenBank/DDBJ whole genome shotgun (WGS) entry which is preliminary data.</text>
</comment>
<keyword evidence="1" id="KW-0472">Membrane</keyword>
<protein>
    <submittedName>
        <fullName evidence="2">Uncharacterized protein</fullName>
    </submittedName>
</protein>
<accession>A0A226D6B2</accession>
<sequence length="249" mass="28063">MLAEKMIEKIPFVKCAKWGMVLDLVLTLAIFILYTALWMGVSVQISTLLLEGDNKIGDDLAPAMLMITRFAILVVSLLINLVELAAIIFLLNAIQQDSPVLDVARFGRFYIKVFLFFTTFIAICVLTRGKSGRSYITLAIQLLRVIPALLVHKFVRELEYEAFEGLKKVDLKADDIAASRIDLRIIEQLKERQEQITCKSRVDLVEQIGRRKLTPPHGPPPPIPPRLTKSQASLHFSRESIVAEVHTLV</sequence>
<reference evidence="2 3" key="1">
    <citation type="submission" date="2015-12" db="EMBL/GenBank/DDBJ databases">
        <title>The genome of Folsomia candida.</title>
        <authorList>
            <person name="Faddeeva A."/>
            <person name="Derks M.F."/>
            <person name="Anvar Y."/>
            <person name="Smit S."/>
            <person name="Van Straalen N."/>
            <person name="Roelofs D."/>
        </authorList>
    </citation>
    <scope>NUCLEOTIDE SEQUENCE [LARGE SCALE GENOMIC DNA]</scope>
    <source>
        <strain evidence="2 3">VU population</strain>
        <tissue evidence="2">Whole body</tissue>
    </source>
</reference>
<evidence type="ECO:0000313" key="3">
    <source>
        <dbReference type="Proteomes" id="UP000198287"/>
    </source>
</evidence>
<gene>
    <name evidence="2" type="ORF">Fcan01_24925</name>
</gene>